<dbReference type="Pfam" id="PF01590">
    <property type="entry name" value="GAF"/>
    <property type="match status" value="1"/>
</dbReference>
<dbReference type="PANTHER" id="PTHR43156:SF2">
    <property type="entry name" value="STAGE II SPORULATION PROTEIN E"/>
    <property type="match status" value="1"/>
</dbReference>
<dbReference type="Pfam" id="PF07228">
    <property type="entry name" value="SpoIIE"/>
    <property type="match status" value="1"/>
</dbReference>
<dbReference type="InterPro" id="IPR029016">
    <property type="entry name" value="GAF-like_dom_sf"/>
</dbReference>
<dbReference type="PANTHER" id="PTHR43156">
    <property type="entry name" value="STAGE II SPORULATION PROTEIN E-RELATED"/>
    <property type="match status" value="1"/>
</dbReference>
<dbReference type="EMBL" id="JBHSQJ010000047">
    <property type="protein sequence ID" value="MFC5907974.1"/>
    <property type="molecule type" value="Genomic_DNA"/>
</dbReference>
<dbReference type="SMART" id="SM00331">
    <property type="entry name" value="PP2C_SIG"/>
    <property type="match status" value="1"/>
</dbReference>
<sequence>MPATTPGQSRNVGDYDLDEVLQQALDRLTLLADAGSALASTLDLREALHRVGRIITHRLGDWCCLDVVDDAGGLERACVSHHDESVVTRNFLGALPFPPDRADRPLARVLRGAGPLLLGPEALRPEELTSGELALRQLELFRELGARSAILAPLRSRRDVLGALTVARTRPGPQLEEGDLPLVEDLAHRIALAVDNARLHRSAHRIAERLQLSLLPELPDVAPLQLAADYTPAQAAAQVGGDWYDCFRLPQGDPALIIGDVAGHDLRATVAMSQLRNMLRGIACDRQEPPEQILRRLDLAVHHLHLQSTATCVYALVQGGAEGPWQLHFSCAGHPPPLLVSRDGDTELLDGAQCLMLGVDPEQVRWSLTSPLPPASTLVLYTDGLVERRGEPLDHGLTRLRRHAASLAREPLDTFVAELVAGLDGQLGDDVAVLALRVPGAPR</sequence>
<gene>
    <name evidence="4" type="ORF">ACFP3V_12205</name>
</gene>
<evidence type="ECO:0000259" key="3">
    <source>
        <dbReference type="SMART" id="SM00331"/>
    </source>
</evidence>
<dbReference type="RefSeq" id="WP_380582932.1">
    <property type="nucleotide sequence ID" value="NZ_JBHSQJ010000047.1"/>
</dbReference>
<dbReference type="InterPro" id="IPR036457">
    <property type="entry name" value="PPM-type-like_dom_sf"/>
</dbReference>
<dbReference type="InterPro" id="IPR001932">
    <property type="entry name" value="PPM-type_phosphatase-like_dom"/>
</dbReference>
<feature type="domain" description="GAF" evidence="2">
    <location>
        <begin position="43"/>
        <end position="204"/>
    </location>
</feature>
<evidence type="ECO:0000313" key="4">
    <source>
        <dbReference type="EMBL" id="MFC5907974.1"/>
    </source>
</evidence>
<comment type="caution">
    <text evidence="4">The sequence shown here is derived from an EMBL/GenBank/DDBJ whole genome shotgun (WGS) entry which is preliminary data.</text>
</comment>
<evidence type="ECO:0000313" key="5">
    <source>
        <dbReference type="Proteomes" id="UP001596174"/>
    </source>
</evidence>
<proteinExistence type="predicted"/>
<keyword evidence="5" id="KW-1185">Reference proteome</keyword>
<organism evidence="4 5">
    <name type="scientific">Streptacidiphilus monticola</name>
    <dbReference type="NCBI Taxonomy" id="2161674"/>
    <lineage>
        <taxon>Bacteria</taxon>
        <taxon>Bacillati</taxon>
        <taxon>Actinomycetota</taxon>
        <taxon>Actinomycetes</taxon>
        <taxon>Kitasatosporales</taxon>
        <taxon>Streptomycetaceae</taxon>
        <taxon>Streptacidiphilus</taxon>
    </lineage>
</organism>
<dbReference type="Proteomes" id="UP001596174">
    <property type="component" value="Unassembled WGS sequence"/>
</dbReference>
<dbReference type="InterPro" id="IPR003018">
    <property type="entry name" value="GAF"/>
</dbReference>
<dbReference type="Gene3D" id="3.30.450.40">
    <property type="match status" value="1"/>
</dbReference>
<evidence type="ECO:0000259" key="2">
    <source>
        <dbReference type="SMART" id="SM00065"/>
    </source>
</evidence>
<name>A0ABW1G0B8_9ACTN</name>
<dbReference type="InterPro" id="IPR052016">
    <property type="entry name" value="Bact_Sigma-Reg"/>
</dbReference>
<evidence type="ECO:0000256" key="1">
    <source>
        <dbReference type="ARBA" id="ARBA00022801"/>
    </source>
</evidence>
<dbReference type="SUPFAM" id="SSF55781">
    <property type="entry name" value="GAF domain-like"/>
    <property type="match status" value="1"/>
</dbReference>
<dbReference type="SMART" id="SM00065">
    <property type="entry name" value="GAF"/>
    <property type="match status" value="1"/>
</dbReference>
<accession>A0ABW1G0B8</accession>
<dbReference type="SUPFAM" id="SSF81606">
    <property type="entry name" value="PP2C-like"/>
    <property type="match status" value="1"/>
</dbReference>
<protein>
    <submittedName>
        <fullName evidence="4">PP2C family protein-serine/threonine phosphatase</fullName>
        <ecNumber evidence="4">3.1.3.16</ecNumber>
    </submittedName>
</protein>
<dbReference type="GO" id="GO:0004722">
    <property type="term" value="F:protein serine/threonine phosphatase activity"/>
    <property type="evidence" value="ECO:0007669"/>
    <property type="project" value="UniProtKB-EC"/>
</dbReference>
<dbReference type="Gene3D" id="3.60.40.10">
    <property type="entry name" value="PPM-type phosphatase domain"/>
    <property type="match status" value="1"/>
</dbReference>
<keyword evidence="1 4" id="KW-0378">Hydrolase</keyword>
<feature type="domain" description="PPM-type phosphatase" evidence="3">
    <location>
        <begin position="221"/>
        <end position="438"/>
    </location>
</feature>
<dbReference type="EC" id="3.1.3.16" evidence="4"/>
<reference evidence="5" key="1">
    <citation type="journal article" date="2019" name="Int. J. Syst. Evol. Microbiol.">
        <title>The Global Catalogue of Microorganisms (GCM) 10K type strain sequencing project: providing services to taxonomists for standard genome sequencing and annotation.</title>
        <authorList>
            <consortium name="The Broad Institute Genomics Platform"/>
            <consortium name="The Broad Institute Genome Sequencing Center for Infectious Disease"/>
            <person name="Wu L."/>
            <person name="Ma J."/>
        </authorList>
    </citation>
    <scope>NUCLEOTIDE SEQUENCE [LARGE SCALE GENOMIC DNA]</scope>
    <source>
        <strain evidence="5">JCM 4816</strain>
    </source>
</reference>